<reference evidence="1 3" key="2">
    <citation type="journal article" date="2018" name="Plant J.">
        <title>The Physcomitrella patens chromosome-scale assembly reveals moss genome structure and evolution.</title>
        <authorList>
            <person name="Lang D."/>
            <person name="Ullrich K.K."/>
            <person name="Murat F."/>
            <person name="Fuchs J."/>
            <person name="Jenkins J."/>
            <person name="Haas F.B."/>
            <person name="Piednoel M."/>
            <person name="Gundlach H."/>
            <person name="Van Bel M."/>
            <person name="Meyberg R."/>
            <person name="Vives C."/>
            <person name="Morata J."/>
            <person name="Symeonidi A."/>
            <person name="Hiss M."/>
            <person name="Muchero W."/>
            <person name="Kamisugi Y."/>
            <person name="Saleh O."/>
            <person name="Blanc G."/>
            <person name="Decker E.L."/>
            <person name="van Gessel N."/>
            <person name="Grimwood J."/>
            <person name="Hayes R.D."/>
            <person name="Graham S.W."/>
            <person name="Gunter L.E."/>
            <person name="McDaniel S.F."/>
            <person name="Hoernstein S.N.W."/>
            <person name="Larsson A."/>
            <person name="Li F.W."/>
            <person name="Perroud P.F."/>
            <person name="Phillips J."/>
            <person name="Ranjan P."/>
            <person name="Rokshar D.S."/>
            <person name="Rothfels C.J."/>
            <person name="Schneider L."/>
            <person name="Shu S."/>
            <person name="Stevenson D.W."/>
            <person name="Thummler F."/>
            <person name="Tillich M."/>
            <person name="Villarreal Aguilar J.C."/>
            <person name="Widiez T."/>
            <person name="Wong G.K."/>
            <person name="Wymore A."/>
            <person name="Zhang Y."/>
            <person name="Zimmer A.D."/>
            <person name="Quatrano R.S."/>
            <person name="Mayer K.F.X."/>
            <person name="Goodstein D."/>
            <person name="Casacuberta J.M."/>
            <person name="Vandepoele K."/>
            <person name="Reski R."/>
            <person name="Cuming A.C."/>
            <person name="Tuskan G.A."/>
            <person name="Maumus F."/>
            <person name="Salse J."/>
            <person name="Schmutz J."/>
            <person name="Rensing S.A."/>
        </authorList>
    </citation>
    <scope>NUCLEOTIDE SEQUENCE [LARGE SCALE GENOMIC DNA]</scope>
    <source>
        <strain evidence="2 3">cv. Gransden 2004</strain>
    </source>
</reference>
<keyword evidence="3" id="KW-1185">Reference proteome</keyword>
<evidence type="ECO:0000313" key="2">
    <source>
        <dbReference type="EnsemblPlants" id="Pp3c12_19061V3.1"/>
    </source>
</evidence>
<dbReference type="AlphaFoldDB" id="A0A2K1JRE8"/>
<evidence type="ECO:0000313" key="3">
    <source>
        <dbReference type="Proteomes" id="UP000006727"/>
    </source>
</evidence>
<dbReference type="EnsemblPlants" id="Pp3c12_19061V3.1">
    <property type="protein sequence ID" value="Pp3c12_19061V3.1"/>
    <property type="gene ID" value="Pp3c12_19061"/>
</dbReference>
<reference evidence="1 3" key="1">
    <citation type="journal article" date="2008" name="Science">
        <title>The Physcomitrella genome reveals evolutionary insights into the conquest of land by plants.</title>
        <authorList>
            <person name="Rensing S."/>
            <person name="Lang D."/>
            <person name="Zimmer A."/>
            <person name="Terry A."/>
            <person name="Salamov A."/>
            <person name="Shapiro H."/>
            <person name="Nishiyama T."/>
            <person name="Perroud P.-F."/>
            <person name="Lindquist E."/>
            <person name="Kamisugi Y."/>
            <person name="Tanahashi T."/>
            <person name="Sakakibara K."/>
            <person name="Fujita T."/>
            <person name="Oishi K."/>
            <person name="Shin-I T."/>
            <person name="Kuroki Y."/>
            <person name="Toyoda A."/>
            <person name="Suzuki Y."/>
            <person name="Hashimoto A."/>
            <person name="Yamaguchi K."/>
            <person name="Sugano A."/>
            <person name="Kohara Y."/>
            <person name="Fujiyama A."/>
            <person name="Anterola A."/>
            <person name="Aoki S."/>
            <person name="Ashton N."/>
            <person name="Barbazuk W.B."/>
            <person name="Barker E."/>
            <person name="Bennetzen J."/>
            <person name="Bezanilla M."/>
            <person name="Blankenship R."/>
            <person name="Cho S.H."/>
            <person name="Dutcher S."/>
            <person name="Estelle M."/>
            <person name="Fawcett J.A."/>
            <person name="Gundlach H."/>
            <person name="Hanada K."/>
            <person name="Heyl A."/>
            <person name="Hicks K.A."/>
            <person name="Hugh J."/>
            <person name="Lohr M."/>
            <person name="Mayer K."/>
            <person name="Melkozernov A."/>
            <person name="Murata T."/>
            <person name="Nelson D."/>
            <person name="Pils B."/>
            <person name="Prigge M."/>
            <person name="Reiss B."/>
            <person name="Renner T."/>
            <person name="Rombauts S."/>
            <person name="Rushton P."/>
            <person name="Sanderfoot A."/>
            <person name="Schween G."/>
            <person name="Shiu S.-H."/>
            <person name="Stueber K."/>
            <person name="Theodoulou F.L."/>
            <person name="Tu H."/>
            <person name="Van de Peer Y."/>
            <person name="Verrier P.J."/>
            <person name="Waters E."/>
            <person name="Wood A."/>
            <person name="Yang L."/>
            <person name="Cove D."/>
            <person name="Cuming A."/>
            <person name="Hasebe M."/>
            <person name="Lucas S."/>
            <person name="Mishler D.B."/>
            <person name="Reski R."/>
            <person name="Grigoriev I."/>
            <person name="Quatrano R.S."/>
            <person name="Boore J.L."/>
        </authorList>
    </citation>
    <scope>NUCLEOTIDE SEQUENCE [LARGE SCALE GENOMIC DNA]</scope>
    <source>
        <strain evidence="2 3">cv. Gransden 2004</strain>
    </source>
</reference>
<protein>
    <submittedName>
        <fullName evidence="1 2">Uncharacterized protein</fullName>
    </submittedName>
</protein>
<proteinExistence type="predicted"/>
<dbReference type="EMBL" id="ABEU02000012">
    <property type="protein sequence ID" value="PNR44102.1"/>
    <property type="molecule type" value="Genomic_DNA"/>
</dbReference>
<dbReference type="Gramene" id="Pp3c12_19061V3.1">
    <property type="protein sequence ID" value="Pp3c12_19061V3.1"/>
    <property type="gene ID" value="Pp3c12_19061"/>
</dbReference>
<dbReference type="InParanoid" id="A0A2K1JRE8"/>
<reference evidence="2" key="3">
    <citation type="submission" date="2020-12" db="UniProtKB">
        <authorList>
            <consortium name="EnsemblPlants"/>
        </authorList>
    </citation>
    <scope>IDENTIFICATION</scope>
</reference>
<dbReference type="Proteomes" id="UP000006727">
    <property type="component" value="Chromosome 12"/>
</dbReference>
<sequence length="98" mass="10913">MKAKGFTVHEILQSILVDGCFQICLPNCVSWNFFCLNSGFVIVAYLCSKVSVLETLWRFCSSSIWYSVNADSEASSQLTFLQEELAKTGEKSSAVVKE</sequence>
<name>A0A2K1JRE8_PHYPA</name>
<accession>A0A2K1JRE8</accession>
<gene>
    <name evidence="1" type="ORF">PHYPA_016485</name>
</gene>
<organism evidence="1">
    <name type="scientific">Physcomitrium patens</name>
    <name type="common">Spreading-leaved earth moss</name>
    <name type="synonym">Physcomitrella patens</name>
    <dbReference type="NCBI Taxonomy" id="3218"/>
    <lineage>
        <taxon>Eukaryota</taxon>
        <taxon>Viridiplantae</taxon>
        <taxon>Streptophyta</taxon>
        <taxon>Embryophyta</taxon>
        <taxon>Bryophyta</taxon>
        <taxon>Bryophytina</taxon>
        <taxon>Bryopsida</taxon>
        <taxon>Funariidae</taxon>
        <taxon>Funariales</taxon>
        <taxon>Funariaceae</taxon>
        <taxon>Physcomitrium</taxon>
    </lineage>
</organism>
<evidence type="ECO:0000313" key="1">
    <source>
        <dbReference type="EMBL" id="PNR44102.1"/>
    </source>
</evidence>